<dbReference type="STRING" id="706587.Desti_0883"/>
<dbReference type="PROSITE" id="PS00221">
    <property type="entry name" value="MIP"/>
    <property type="match status" value="1"/>
</dbReference>
<dbReference type="RefSeq" id="WP_014808760.1">
    <property type="nucleotide sequence ID" value="NC_018025.1"/>
</dbReference>
<evidence type="ECO:0000256" key="5">
    <source>
        <dbReference type="ARBA" id="ARBA00022989"/>
    </source>
</evidence>
<evidence type="ECO:0000256" key="6">
    <source>
        <dbReference type="ARBA" id="ARBA00023136"/>
    </source>
</evidence>
<sequence length="298" mass="31234">MGKLAAVCFGEFLGVFLLVFIGTSSVAAAVLFNAFSGLAQVAFIWGIGVILAIYATRHLSCAHLNPAVTIGMVLAGRMEPRLLPWYLVSQMVGGIAAGCIVLLLFGGTISQYEAANAIVRGAPESVRTAMMFGEYFPNPGMAPEWLKISTVQAMFAEALGTFLLVFLIFLLTEGCNVGRPSEGVSPVFIGGAVAVIISIVAPLTQAGLNPARDFGPRLVAYLAGWGTVAIPGPQGGFFSVYVLAPIIGGACAAAVWRFVTIPLMRERTAHLASCECMIGPLKTSDVASANLLAVKEFD</sequence>
<dbReference type="InterPro" id="IPR050363">
    <property type="entry name" value="MIP/Aquaporin"/>
</dbReference>
<dbReference type="InterPro" id="IPR023271">
    <property type="entry name" value="Aquaporin-like"/>
</dbReference>
<feature type="transmembrane region" description="Helical" evidence="8">
    <location>
        <begin position="238"/>
        <end position="259"/>
    </location>
</feature>
<dbReference type="OrthoDB" id="9807293at2"/>
<dbReference type="PANTHER" id="PTHR43829:SF9">
    <property type="entry name" value="AQUAPORIN-9"/>
    <property type="match status" value="1"/>
</dbReference>
<proteinExistence type="inferred from homology"/>
<feature type="transmembrane region" description="Helical" evidence="8">
    <location>
        <begin position="183"/>
        <end position="203"/>
    </location>
</feature>
<evidence type="ECO:0000256" key="2">
    <source>
        <dbReference type="ARBA" id="ARBA00006175"/>
    </source>
</evidence>
<feature type="transmembrane region" description="Helical" evidence="8">
    <location>
        <begin position="12"/>
        <end position="32"/>
    </location>
</feature>
<dbReference type="PRINTS" id="PR00783">
    <property type="entry name" value="MINTRINSICP"/>
</dbReference>
<dbReference type="KEGG" id="dti:Desti_0883"/>
<evidence type="ECO:0000256" key="7">
    <source>
        <dbReference type="RuleBase" id="RU000477"/>
    </source>
</evidence>
<dbReference type="Gene3D" id="1.20.1080.10">
    <property type="entry name" value="Glycerol uptake facilitator protein"/>
    <property type="match status" value="1"/>
</dbReference>
<dbReference type="HOGENOM" id="CLU_020019_9_3_7"/>
<keyword evidence="4 7" id="KW-0812">Transmembrane</keyword>
<dbReference type="GO" id="GO:0015254">
    <property type="term" value="F:glycerol channel activity"/>
    <property type="evidence" value="ECO:0007669"/>
    <property type="project" value="TreeGrafter"/>
</dbReference>
<dbReference type="AlphaFoldDB" id="I4C213"/>
<accession>I4C213</accession>
<dbReference type="InterPro" id="IPR022357">
    <property type="entry name" value="MIP_CS"/>
</dbReference>
<dbReference type="InterPro" id="IPR000425">
    <property type="entry name" value="MIP"/>
</dbReference>
<feature type="transmembrane region" description="Helical" evidence="8">
    <location>
        <begin position="38"/>
        <end position="56"/>
    </location>
</feature>
<evidence type="ECO:0000256" key="8">
    <source>
        <dbReference type="SAM" id="Phobius"/>
    </source>
</evidence>
<comment type="subcellular location">
    <subcellularLocation>
        <location evidence="1">Membrane</location>
        <topology evidence="1">Multi-pass membrane protein</topology>
    </subcellularLocation>
</comment>
<dbReference type="eggNOG" id="COG0580">
    <property type="taxonomic scope" value="Bacteria"/>
</dbReference>
<dbReference type="PANTHER" id="PTHR43829">
    <property type="entry name" value="AQUAPORIN OR AQUAGLYCEROPORIN RELATED"/>
    <property type="match status" value="1"/>
</dbReference>
<dbReference type="Proteomes" id="UP000006055">
    <property type="component" value="Chromosome"/>
</dbReference>
<comment type="similarity">
    <text evidence="2 7">Belongs to the MIP/aquaporin (TC 1.A.8) family.</text>
</comment>
<dbReference type="EMBL" id="CP003360">
    <property type="protein sequence ID" value="AFM23604.1"/>
    <property type="molecule type" value="Genomic_DNA"/>
</dbReference>
<name>I4C213_DESTA</name>
<dbReference type="Pfam" id="PF00230">
    <property type="entry name" value="MIP"/>
    <property type="match status" value="1"/>
</dbReference>
<reference evidence="10" key="1">
    <citation type="submission" date="2012-06" db="EMBL/GenBank/DDBJ databases">
        <title>Complete sequence of chromosome of Desulfomonile tiedjei DSM 6799.</title>
        <authorList>
            <person name="Lucas S."/>
            <person name="Copeland A."/>
            <person name="Lapidus A."/>
            <person name="Glavina del Rio T."/>
            <person name="Dalin E."/>
            <person name="Tice H."/>
            <person name="Bruce D."/>
            <person name="Goodwin L."/>
            <person name="Pitluck S."/>
            <person name="Peters L."/>
            <person name="Ovchinnikova G."/>
            <person name="Zeytun A."/>
            <person name="Lu M."/>
            <person name="Kyrpides N."/>
            <person name="Mavromatis K."/>
            <person name="Ivanova N."/>
            <person name="Brettin T."/>
            <person name="Detter J.C."/>
            <person name="Han C."/>
            <person name="Larimer F."/>
            <person name="Land M."/>
            <person name="Hauser L."/>
            <person name="Markowitz V."/>
            <person name="Cheng J.-F."/>
            <person name="Hugenholtz P."/>
            <person name="Woyke T."/>
            <person name="Wu D."/>
            <person name="Spring S."/>
            <person name="Schroeder M."/>
            <person name="Brambilla E."/>
            <person name="Klenk H.-P."/>
            <person name="Eisen J.A."/>
        </authorList>
    </citation>
    <scope>NUCLEOTIDE SEQUENCE [LARGE SCALE GENOMIC DNA]</scope>
    <source>
        <strain evidence="10">ATCC 49306 / DSM 6799 / DCB-1</strain>
    </source>
</reference>
<keyword evidence="5 8" id="KW-1133">Transmembrane helix</keyword>
<protein>
    <submittedName>
        <fullName evidence="9">Permease, glycerol uptake facilitator</fullName>
    </submittedName>
</protein>
<evidence type="ECO:0000256" key="3">
    <source>
        <dbReference type="ARBA" id="ARBA00022448"/>
    </source>
</evidence>
<feature type="transmembrane region" description="Helical" evidence="8">
    <location>
        <begin position="151"/>
        <end position="171"/>
    </location>
</feature>
<evidence type="ECO:0000256" key="1">
    <source>
        <dbReference type="ARBA" id="ARBA00004141"/>
    </source>
</evidence>
<evidence type="ECO:0000313" key="9">
    <source>
        <dbReference type="EMBL" id="AFM23604.1"/>
    </source>
</evidence>
<dbReference type="GO" id="GO:0005886">
    <property type="term" value="C:plasma membrane"/>
    <property type="evidence" value="ECO:0007669"/>
    <property type="project" value="TreeGrafter"/>
</dbReference>
<keyword evidence="3 7" id="KW-0813">Transport</keyword>
<keyword evidence="10" id="KW-1185">Reference proteome</keyword>
<dbReference type="PATRIC" id="fig|706587.4.peg.1005"/>
<organism evidence="9 10">
    <name type="scientific">Desulfomonile tiedjei (strain ATCC 49306 / DSM 6799 / DCB-1)</name>
    <dbReference type="NCBI Taxonomy" id="706587"/>
    <lineage>
        <taxon>Bacteria</taxon>
        <taxon>Pseudomonadati</taxon>
        <taxon>Thermodesulfobacteriota</taxon>
        <taxon>Desulfomonilia</taxon>
        <taxon>Desulfomonilales</taxon>
        <taxon>Desulfomonilaceae</taxon>
        <taxon>Desulfomonile</taxon>
    </lineage>
</organism>
<gene>
    <name evidence="9" type="ordered locus">Desti_0883</name>
</gene>
<evidence type="ECO:0000313" key="10">
    <source>
        <dbReference type="Proteomes" id="UP000006055"/>
    </source>
</evidence>
<feature type="transmembrane region" description="Helical" evidence="8">
    <location>
        <begin position="82"/>
        <end position="105"/>
    </location>
</feature>
<keyword evidence="6 8" id="KW-0472">Membrane</keyword>
<evidence type="ECO:0000256" key="4">
    <source>
        <dbReference type="ARBA" id="ARBA00022692"/>
    </source>
</evidence>
<dbReference type="SUPFAM" id="SSF81338">
    <property type="entry name" value="Aquaporin-like"/>
    <property type="match status" value="1"/>
</dbReference>